<evidence type="ECO:0000313" key="1">
    <source>
        <dbReference type="EMBL" id="KAG5569271.1"/>
    </source>
</evidence>
<protein>
    <submittedName>
        <fullName evidence="1">Uncharacterized protein</fullName>
    </submittedName>
</protein>
<organism evidence="1 2">
    <name type="scientific">Solanum commersonii</name>
    <name type="common">Commerson's wild potato</name>
    <name type="synonym">Commerson's nightshade</name>
    <dbReference type="NCBI Taxonomy" id="4109"/>
    <lineage>
        <taxon>Eukaryota</taxon>
        <taxon>Viridiplantae</taxon>
        <taxon>Streptophyta</taxon>
        <taxon>Embryophyta</taxon>
        <taxon>Tracheophyta</taxon>
        <taxon>Spermatophyta</taxon>
        <taxon>Magnoliopsida</taxon>
        <taxon>eudicotyledons</taxon>
        <taxon>Gunneridae</taxon>
        <taxon>Pentapetalae</taxon>
        <taxon>asterids</taxon>
        <taxon>lamiids</taxon>
        <taxon>Solanales</taxon>
        <taxon>Solanaceae</taxon>
        <taxon>Solanoideae</taxon>
        <taxon>Solaneae</taxon>
        <taxon>Solanum</taxon>
    </lineage>
</organism>
<keyword evidence="2" id="KW-1185">Reference proteome</keyword>
<sequence>MFLSFLPTVTYCYQKQRSHRANELFNFRTFSTFTLIDRSSMNLLLVRTTSSQFDHLSLDVLYMFLIAQSASFPHPVFNYKNSTMVDCDIDMRTRVIKCDCTSSITPQRSLGSFQGY</sequence>
<reference evidence="1 2" key="1">
    <citation type="submission" date="2020-09" db="EMBL/GenBank/DDBJ databases">
        <title>De no assembly of potato wild relative species, Solanum commersonii.</title>
        <authorList>
            <person name="Cho K."/>
        </authorList>
    </citation>
    <scope>NUCLEOTIDE SEQUENCE [LARGE SCALE GENOMIC DNA]</scope>
    <source>
        <strain evidence="1">LZ3.2</strain>
        <tissue evidence="1">Leaf</tissue>
    </source>
</reference>
<dbReference type="AlphaFoldDB" id="A0A9J5W1M3"/>
<name>A0A9J5W1M3_SOLCO</name>
<proteinExistence type="predicted"/>
<comment type="caution">
    <text evidence="1">The sequence shown here is derived from an EMBL/GenBank/DDBJ whole genome shotgun (WGS) entry which is preliminary data.</text>
</comment>
<evidence type="ECO:0000313" key="2">
    <source>
        <dbReference type="Proteomes" id="UP000824120"/>
    </source>
</evidence>
<gene>
    <name evidence="1" type="ORF">H5410_059037</name>
</gene>
<dbReference type="EMBL" id="JACXVP010000012">
    <property type="protein sequence ID" value="KAG5569271.1"/>
    <property type="molecule type" value="Genomic_DNA"/>
</dbReference>
<dbReference type="Proteomes" id="UP000824120">
    <property type="component" value="Chromosome 12"/>
</dbReference>
<accession>A0A9J5W1M3</accession>